<dbReference type="InterPro" id="IPR013321">
    <property type="entry name" value="Arc_rbn_hlx_hlx"/>
</dbReference>
<dbReference type="Gene3D" id="1.10.1220.10">
    <property type="entry name" value="Met repressor-like"/>
    <property type="match status" value="1"/>
</dbReference>
<accession>A0A6S6TM46</accession>
<dbReference type="Pfam" id="PF01402">
    <property type="entry name" value="RHH_1"/>
    <property type="match status" value="1"/>
</dbReference>
<dbReference type="GO" id="GO:0006355">
    <property type="term" value="P:regulation of DNA-templated transcription"/>
    <property type="evidence" value="ECO:0007669"/>
    <property type="project" value="InterPro"/>
</dbReference>
<proteinExistence type="predicted"/>
<protein>
    <recommendedName>
        <fullName evidence="1">Ribbon-helix-helix protein CopG domain-containing protein</fullName>
    </recommendedName>
</protein>
<name>A0A6S6TM46_9BACT</name>
<dbReference type="InterPro" id="IPR002145">
    <property type="entry name" value="CopG"/>
</dbReference>
<sequence>MITTQNSYDRITFSLPNTLNMALDELKSEINRSKSEIIKMAIENYIAEQNKRKLQKAVALMAEEYESNDELTVLTSLDNESFQ</sequence>
<dbReference type="AlphaFoldDB" id="A0A6S6TM46"/>
<dbReference type="SUPFAM" id="SSF47598">
    <property type="entry name" value="Ribbon-helix-helix"/>
    <property type="match status" value="1"/>
</dbReference>
<organism evidence="2">
    <name type="scientific">uncultured Sulfurovum sp</name>
    <dbReference type="NCBI Taxonomy" id="269237"/>
    <lineage>
        <taxon>Bacteria</taxon>
        <taxon>Pseudomonadati</taxon>
        <taxon>Campylobacterota</taxon>
        <taxon>Epsilonproteobacteria</taxon>
        <taxon>Campylobacterales</taxon>
        <taxon>Sulfurovaceae</taxon>
        <taxon>Sulfurovum</taxon>
        <taxon>environmental samples</taxon>
    </lineage>
</organism>
<dbReference type="EMBL" id="CACVAU010000050">
    <property type="protein sequence ID" value="CAA6816823.1"/>
    <property type="molecule type" value="Genomic_DNA"/>
</dbReference>
<evidence type="ECO:0000259" key="1">
    <source>
        <dbReference type="Pfam" id="PF01402"/>
    </source>
</evidence>
<feature type="domain" description="Ribbon-helix-helix protein CopG" evidence="1">
    <location>
        <begin position="10"/>
        <end position="48"/>
    </location>
</feature>
<gene>
    <name evidence="2" type="ORF">HELGO_WM4707</name>
</gene>
<reference evidence="2" key="1">
    <citation type="submission" date="2020-01" db="EMBL/GenBank/DDBJ databases">
        <authorList>
            <person name="Meier V. D."/>
            <person name="Meier V D."/>
        </authorList>
    </citation>
    <scope>NUCLEOTIDE SEQUENCE</scope>
    <source>
        <strain evidence="2">HLG_WM_MAG_05</strain>
    </source>
</reference>
<dbReference type="InterPro" id="IPR010985">
    <property type="entry name" value="Ribbon_hlx_hlx"/>
</dbReference>
<evidence type="ECO:0000313" key="2">
    <source>
        <dbReference type="EMBL" id="CAA6816823.1"/>
    </source>
</evidence>